<dbReference type="GO" id="GO:0004806">
    <property type="term" value="F:triacylglycerol lipase activity"/>
    <property type="evidence" value="ECO:0007669"/>
    <property type="project" value="TreeGrafter"/>
</dbReference>
<dbReference type="PANTHER" id="PTHR43433">
    <property type="entry name" value="HYDROLASE, ALPHA/BETA FOLD FAMILY PROTEIN"/>
    <property type="match status" value="1"/>
</dbReference>
<dbReference type="EMBL" id="VLNY01000013">
    <property type="protein sequence ID" value="KAA0020234.1"/>
    <property type="molecule type" value="Genomic_DNA"/>
</dbReference>
<proteinExistence type="predicted"/>
<dbReference type="SUPFAM" id="SSF53474">
    <property type="entry name" value="alpha/beta-Hydrolases"/>
    <property type="match status" value="1"/>
</dbReference>
<dbReference type="InterPro" id="IPR029058">
    <property type="entry name" value="AB_hydrolase_fold"/>
</dbReference>
<name>A0A5A7S8M7_9NOCA</name>
<dbReference type="Proteomes" id="UP000322244">
    <property type="component" value="Unassembled WGS sequence"/>
</dbReference>
<comment type="caution">
    <text evidence="2">The sequence shown here is derived from an EMBL/GenBank/DDBJ whole genome shotgun (WGS) entry which is preliminary data.</text>
</comment>
<feature type="domain" description="AB hydrolase-1" evidence="1">
    <location>
        <begin position="17"/>
        <end position="249"/>
    </location>
</feature>
<dbReference type="GO" id="GO:0046503">
    <property type="term" value="P:glycerolipid catabolic process"/>
    <property type="evidence" value="ECO:0007669"/>
    <property type="project" value="TreeGrafter"/>
</dbReference>
<keyword evidence="3" id="KW-1185">Reference proteome</keyword>
<dbReference type="OrthoDB" id="8957634at2"/>
<evidence type="ECO:0000259" key="1">
    <source>
        <dbReference type="Pfam" id="PF00561"/>
    </source>
</evidence>
<dbReference type="PANTHER" id="PTHR43433:SF5">
    <property type="entry name" value="AB HYDROLASE-1 DOMAIN-CONTAINING PROTEIN"/>
    <property type="match status" value="1"/>
</dbReference>
<dbReference type="Gene3D" id="3.40.50.1820">
    <property type="entry name" value="alpha/beta hydrolase"/>
    <property type="match status" value="1"/>
</dbReference>
<organism evidence="2 3">
    <name type="scientific">Antrihabitans cavernicola</name>
    <dbReference type="NCBI Taxonomy" id="2495913"/>
    <lineage>
        <taxon>Bacteria</taxon>
        <taxon>Bacillati</taxon>
        <taxon>Actinomycetota</taxon>
        <taxon>Actinomycetes</taxon>
        <taxon>Mycobacteriales</taxon>
        <taxon>Nocardiaceae</taxon>
        <taxon>Antrihabitans</taxon>
    </lineage>
</organism>
<sequence length="273" mass="29283">MGFSCQLIHWPLNFCQLLVDAGYRVIRFDNRDIGLSTKFDSVRLEGSQLLRMARFELGLPSPVPYTLVDMAADTDGLLDHLGIDSVHVVGASMGGMIAQVYTAEHPDRVASLGILFSNTNQALMPPPHPAAIRTLLESPGRNPTREQIVAKAVQAHKVIGSPKYPEAEDVTAARAGEAFDRSYSPAGIVRQFGATLGTGSLLSYSTRITAPTVVVHGSADRLIRPAGGRAVAKAIRGATLHIVDGMGHDLPQQLHTELTGYLLSNFAAVRPRG</sequence>
<dbReference type="Pfam" id="PF00561">
    <property type="entry name" value="Abhydrolase_1"/>
    <property type="match status" value="1"/>
</dbReference>
<keyword evidence="2" id="KW-0378">Hydrolase</keyword>
<evidence type="ECO:0000313" key="2">
    <source>
        <dbReference type="EMBL" id="KAA0020234.1"/>
    </source>
</evidence>
<dbReference type="InterPro" id="IPR000073">
    <property type="entry name" value="AB_hydrolase_1"/>
</dbReference>
<dbReference type="AlphaFoldDB" id="A0A5A7S8M7"/>
<dbReference type="InterPro" id="IPR050471">
    <property type="entry name" value="AB_hydrolase"/>
</dbReference>
<gene>
    <name evidence="2" type="ORF">FOY51_21695</name>
</gene>
<accession>A0A5A7S8M7</accession>
<reference evidence="2 3" key="1">
    <citation type="submission" date="2019-07" db="EMBL/GenBank/DDBJ databases">
        <title>Rhodococcus cavernicolus sp. nov., isolated from a cave.</title>
        <authorList>
            <person name="Lee S.D."/>
        </authorList>
    </citation>
    <scope>NUCLEOTIDE SEQUENCE [LARGE SCALE GENOMIC DNA]</scope>
    <source>
        <strain evidence="2 3">C1-24</strain>
    </source>
</reference>
<evidence type="ECO:0000313" key="3">
    <source>
        <dbReference type="Proteomes" id="UP000322244"/>
    </source>
</evidence>
<protein>
    <submittedName>
        <fullName evidence="2">Alpha/beta hydrolase</fullName>
    </submittedName>
</protein>